<evidence type="ECO:0000256" key="1">
    <source>
        <dbReference type="SAM" id="MobiDB-lite"/>
    </source>
</evidence>
<feature type="compositionally biased region" description="Basic and acidic residues" evidence="1">
    <location>
        <begin position="736"/>
        <end position="764"/>
    </location>
</feature>
<dbReference type="EMBL" id="NKCL01000527">
    <property type="protein sequence ID" value="RSL64466.1"/>
    <property type="molecule type" value="Genomic_DNA"/>
</dbReference>
<accession>A0A428QGR0</accession>
<sequence>MPKVTSSCELMDNAFPAGEVKLKGDFFVAQDDAGENMIFSVDNDGALQLILRGDSGSNTIVHLSSKFGLAADEVVTALAVNQNKDGTIHLVFAARQNDGSSKLFVVEPMAPRRQDWDTTEGLTSRLYSGQQWPLNIREFLIVRATSLPMTGQAYSNRTQGSSNDKKNTYPCFYITFNHIDKTTEDVWAICVDPTSRQWARQETFELPTNAIRVLDKCPANIPSHRGLVVLYEESDSLQLKFVGFNPSKENPTLRSFPQTVPKGATRLASFESDLGFTDLLVSGAHGLNCRTAQQIFQVDKSPFTILSSDPVFANTTQMQVAQTKEQLSIWTLSPEKALSYQEFSVPEKGTLPAEITPVIPLLDKVSKDGRFACLRNPQLGQRLFFVDDTNTIRMLEQSVESGMWQQPVEISIPHSDKMIEFSSHTILVTVEENDGTPMALEPLLLSSSISVECLVNGAWIRTSPTVKKEVSTDASGQLTVILRSEGLSTPVITLTSGTPDKKIFSGGRLEIDPMQKLWTTIGKISTAQDLRNMKLPDGSSFVREGLSDKELEEAAKTLSHLHNVKSEMAGDESNGIFDSIKEGFQVVAHRAWGAIQSISNKIKEVVISGVNKVKEVVDIAVKKVKEAWNFVVEVKDKVWNFVLETASQVAAAMHTVLDTVVKGWEALKQKLAFIFNWKDIVKTKNMIANMTTQGILLLADGTPYIEMKTHAFFEKLRGKIKELKDSSLPPGFDNLKTGKNEDMRRKAREKDGVKDKLNKTDKDTKTPQAQYASYHIKHSRGAEVKENTPFDRILSRLGDTMDEAGQLASRLGDNVKSLFALSAEVSIGTLLTNLGFELLEDILDVVESLLMAFLGCVGELLVLIADKMNEQIKIPVLSALYRKVSGGADLTLLDAFSLVVAVPATIVFKIAVGKSPSGMDGVEWLTKPNALRGRLDARMAGLRSESIAASYAPTVTKRAVAIPISDNDTKTSSDADEGKQANSSSNMGPVVAPLEVQSFGIEASNGESTEERRRRLMMEKSFKEYSESMRFGHQLQHVSVPVGALIEYTFFVWPTLLTPQEKGLARYMVPLPSLIKWIGSLERFMTLDDMANLSAMAKIPGFIPRFVIWIASGIPILASFVSKKVGHVLGVIAGCFEVFLLAWQQIEVHGEFREYSIYLALEEWLNTIGNIVHYSAGVSKQAAVAKVALVLCNAGIAMSVARSIAEVTGNTTRLYSSVSVGP</sequence>
<feature type="region of interest" description="Disordered" evidence="1">
    <location>
        <begin position="963"/>
        <end position="988"/>
    </location>
</feature>
<feature type="region of interest" description="Disordered" evidence="1">
    <location>
        <begin position="731"/>
        <end position="764"/>
    </location>
</feature>
<reference evidence="2 3" key="1">
    <citation type="submission" date="2017-06" db="EMBL/GenBank/DDBJ databases">
        <title>Comparative genomic analysis of Ambrosia Fusariam Clade fungi.</title>
        <authorList>
            <person name="Stajich J.E."/>
            <person name="Carrillo J."/>
            <person name="Kijimoto T."/>
            <person name="Eskalen A."/>
            <person name="O'Donnell K."/>
            <person name="Kasson M."/>
        </authorList>
    </citation>
    <scope>NUCLEOTIDE SEQUENCE [LARGE SCALE GENOMIC DNA]</scope>
    <source>
        <strain evidence="2 3">NRRL62606</strain>
    </source>
</reference>
<evidence type="ECO:0000313" key="3">
    <source>
        <dbReference type="Proteomes" id="UP000287972"/>
    </source>
</evidence>
<gene>
    <name evidence="2" type="ORF">CEP51_013140</name>
</gene>
<keyword evidence="3" id="KW-1185">Reference proteome</keyword>
<name>A0A428QGR0_9HYPO</name>
<dbReference type="AlphaFoldDB" id="A0A428QGR0"/>
<feature type="compositionally biased region" description="Basic and acidic residues" evidence="1">
    <location>
        <begin position="967"/>
        <end position="979"/>
    </location>
</feature>
<proteinExistence type="predicted"/>
<dbReference type="Proteomes" id="UP000287972">
    <property type="component" value="Unassembled WGS sequence"/>
</dbReference>
<comment type="caution">
    <text evidence="2">The sequence shown here is derived from an EMBL/GenBank/DDBJ whole genome shotgun (WGS) entry which is preliminary data.</text>
</comment>
<organism evidence="2 3">
    <name type="scientific">Fusarium floridanum</name>
    <dbReference type="NCBI Taxonomy" id="1325733"/>
    <lineage>
        <taxon>Eukaryota</taxon>
        <taxon>Fungi</taxon>
        <taxon>Dikarya</taxon>
        <taxon>Ascomycota</taxon>
        <taxon>Pezizomycotina</taxon>
        <taxon>Sordariomycetes</taxon>
        <taxon>Hypocreomycetidae</taxon>
        <taxon>Hypocreales</taxon>
        <taxon>Nectriaceae</taxon>
        <taxon>Fusarium</taxon>
        <taxon>Fusarium solani species complex</taxon>
    </lineage>
</organism>
<evidence type="ECO:0000313" key="2">
    <source>
        <dbReference type="EMBL" id="RSL64466.1"/>
    </source>
</evidence>
<protein>
    <submittedName>
        <fullName evidence="2">Uncharacterized protein</fullName>
    </submittedName>
</protein>